<dbReference type="Pfam" id="PF09949">
    <property type="entry name" value="APP1_cat"/>
    <property type="match status" value="1"/>
</dbReference>
<evidence type="ECO:0000313" key="4">
    <source>
        <dbReference type="Proteomes" id="UP001152797"/>
    </source>
</evidence>
<dbReference type="SUPFAM" id="SSF56784">
    <property type="entry name" value="HAD-like"/>
    <property type="match status" value="1"/>
</dbReference>
<sequence>MGRLKQKPAGRWSRGGLLQIGLGLALLLSLRREVAPYSTSFAGVRAQVQRVQRVQRAAEKGSEAGAWEAMSQSAAELMEDTSEFFVETLKAAFADRDGEEADNESAIAAVAVTRSLEDLPEQTLATLQEVAMNQSESVSYLLDQAKSLSVKPSEFVEALGLVGRSSAEVEDKVADVLGGALPNGHEAKERIPSPYGLAVHDSAARTGADGWVVPIRAWIYRRNEQRHRIRMALARKIMMEMIHGIKNISKEGVRRYEERGRLIFRTLAFRGGERNVVLSVKFDGEEEWRDLPPTNGNGRVEMDVTVPDHLVESMAGETGILNFTVRLPTKSPGEEVTARGSSLLVQPEGVLVISDIDDTVKVTEVFLGKDVVVRNTFLEEFRPVSGMVNLYQSWWEEYGATFAFVSNSPPELQEPLREFLINSGFPLAPVFLRPLGGSKEERVNFKQSTISELLRQFPRKQVVLVGDSGERDPIVCAELLRQHPVQVRKVLIRQVSPKSLVDEAIFDGIPADRWQVFTDPADAVLPDDLRDLAKWSGILSYAKSLGSKALQEAASVLPDTDAVEDSREVTA</sequence>
<dbReference type="Proteomes" id="UP001152797">
    <property type="component" value="Unassembled WGS sequence"/>
</dbReference>
<dbReference type="OrthoDB" id="438587at2759"/>
<dbReference type="InterPro" id="IPR019236">
    <property type="entry name" value="APP1_cat"/>
</dbReference>
<dbReference type="EMBL" id="CAMXCT010001335">
    <property type="protein sequence ID" value="CAI3989092.1"/>
    <property type="molecule type" value="Genomic_DNA"/>
</dbReference>
<organism evidence="2">
    <name type="scientific">Cladocopium goreaui</name>
    <dbReference type="NCBI Taxonomy" id="2562237"/>
    <lineage>
        <taxon>Eukaryota</taxon>
        <taxon>Sar</taxon>
        <taxon>Alveolata</taxon>
        <taxon>Dinophyceae</taxon>
        <taxon>Suessiales</taxon>
        <taxon>Symbiodiniaceae</taxon>
        <taxon>Cladocopium</taxon>
    </lineage>
</organism>
<reference evidence="2" key="1">
    <citation type="submission" date="2022-10" db="EMBL/GenBank/DDBJ databases">
        <authorList>
            <person name="Chen Y."/>
            <person name="Dougan E. K."/>
            <person name="Chan C."/>
            <person name="Rhodes N."/>
            <person name="Thang M."/>
        </authorList>
    </citation>
    <scope>NUCLEOTIDE SEQUENCE</scope>
</reference>
<feature type="domain" description="Phosphatidate phosphatase APP1 catalytic" evidence="1">
    <location>
        <begin position="351"/>
        <end position="494"/>
    </location>
</feature>
<keyword evidence="4" id="KW-1185">Reference proteome</keyword>
<dbReference type="InterPro" id="IPR036412">
    <property type="entry name" value="HAD-like_sf"/>
</dbReference>
<dbReference type="InterPro" id="IPR052935">
    <property type="entry name" value="Mg2+_PAP"/>
</dbReference>
<protein>
    <submittedName>
        <fullName evidence="3">Phosphatidate phosphatase APP1 catalytic domain-containing protein</fullName>
    </submittedName>
</protein>
<evidence type="ECO:0000313" key="2">
    <source>
        <dbReference type="EMBL" id="CAI3989092.1"/>
    </source>
</evidence>
<evidence type="ECO:0000313" key="3">
    <source>
        <dbReference type="EMBL" id="CAL4776404.1"/>
    </source>
</evidence>
<dbReference type="GO" id="GO:0008195">
    <property type="term" value="F:phosphatidate phosphatase activity"/>
    <property type="evidence" value="ECO:0007669"/>
    <property type="project" value="InterPro"/>
</dbReference>
<comment type="caution">
    <text evidence="2">The sequence shown here is derived from an EMBL/GenBank/DDBJ whole genome shotgun (WGS) entry which is preliminary data.</text>
</comment>
<dbReference type="EMBL" id="CAMXCT030001335">
    <property type="protein sequence ID" value="CAL4776404.1"/>
    <property type="molecule type" value="Genomic_DNA"/>
</dbReference>
<reference evidence="3 4" key="2">
    <citation type="submission" date="2024-05" db="EMBL/GenBank/DDBJ databases">
        <authorList>
            <person name="Chen Y."/>
            <person name="Shah S."/>
            <person name="Dougan E. K."/>
            <person name="Thang M."/>
            <person name="Chan C."/>
        </authorList>
    </citation>
    <scope>NUCLEOTIDE SEQUENCE [LARGE SCALE GENOMIC DNA]</scope>
</reference>
<dbReference type="EMBL" id="CAMXCT020001335">
    <property type="protein sequence ID" value="CAL1142467.1"/>
    <property type="molecule type" value="Genomic_DNA"/>
</dbReference>
<evidence type="ECO:0000259" key="1">
    <source>
        <dbReference type="Pfam" id="PF09949"/>
    </source>
</evidence>
<dbReference type="PANTHER" id="PTHR28208">
    <property type="entry name" value="PHOSPHATIDATE PHOSPHATASE APP1"/>
    <property type="match status" value="1"/>
</dbReference>
<accession>A0A9P1FWR1</accession>
<proteinExistence type="predicted"/>
<name>A0A9P1FWR1_9DINO</name>
<gene>
    <name evidence="2" type="ORF">C1SCF055_LOCUS16188</name>
</gene>
<dbReference type="PANTHER" id="PTHR28208:SF1">
    <property type="entry name" value="FILAMENT ORGANIZATION PROTEIN APP1-LIKE, PUTATIVE (AFU_ORTHOLOGUE AFUA_1G06650)-RELATED"/>
    <property type="match status" value="1"/>
</dbReference>
<dbReference type="AlphaFoldDB" id="A0A9P1FWR1"/>